<dbReference type="PROSITE" id="PS00092">
    <property type="entry name" value="N6_MTASE"/>
    <property type="match status" value="1"/>
</dbReference>
<dbReference type="GO" id="GO:0004386">
    <property type="term" value="F:helicase activity"/>
    <property type="evidence" value="ECO:0007669"/>
    <property type="project" value="UniProtKB-KW"/>
</dbReference>
<dbReference type="GO" id="GO:0032259">
    <property type="term" value="P:methylation"/>
    <property type="evidence" value="ECO:0007669"/>
    <property type="project" value="InterPro"/>
</dbReference>
<dbReference type="Pfam" id="PF07669">
    <property type="entry name" value="Eco57I"/>
    <property type="match status" value="1"/>
</dbReference>
<dbReference type="SMART" id="SM00487">
    <property type="entry name" value="DEXDc"/>
    <property type="match status" value="1"/>
</dbReference>
<dbReference type="SUPFAM" id="SSF52540">
    <property type="entry name" value="P-loop containing nucleoside triphosphate hydrolases"/>
    <property type="match status" value="1"/>
</dbReference>
<name>A0A847D694_9LACT</name>
<feature type="coiled-coil region" evidence="1">
    <location>
        <begin position="816"/>
        <end position="878"/>
    </location>
</feature>
<dbReference type="Pfam" id="PF04851">
    <property type="entry name" value="ResIII"/>
    <property type="match status" value="1"/>
</dbReference>
<evidence type="ECO:0000256" key="1">
    <source>
        <dbReference type="SAM" id="Coils"/>
    </source>
</evidence>
<comment type="caution">
    <text evidence="3">The sequence shown here is derived from an EMBL/GenBank/DDBJ whole genome shotgun (WGS) entry which is preliminary data.</text>
</comment>
<keyword evidence="3" id="KW-0067">ATP-binding</keyword>
<evidence type="ECO:0000313" key="3">
    <source>
        <dbReference type="EMBL" id="NLD32286.1"/>
    </source>
</evidence>
<dbReference type="InterPro" id="IPR029063">
    <property type="entry name" value="SAM-dependent_MTases_sf"/>
</dbReference>
<dbReference type="EMBL" id="JAAZCD010000193">
    <property type="protein sequence ID" value="NLD32286.1"/>
    <property type="molecule type" value="Genomic_DNA"/>
</dbReference>
<accession>A0A847D694</accession>
<reference evidence="3 4" key="1">
    <citation type="journal article" date="2020" name="Biotechnol. Biofuels">
        <title>New insights from the biogas microbiome by comprehensive genome-resolved metagenomics of nearly 1600 species originating from multiple anaerobic digesters.</title>
        <authorList>
            <person name="Campanaro S."/>
            <person name="Treu L."/>
            <person name="Rodriguez-R L.M."/>
            <person name="Kovalovszki A."/>
            <person name="Ziels R.M."/>
            <person name="Maus I."/>
            <person name="Zhu X."/>
            <person name="Kougias P.G."/>
            <person name="Basile A."/>
            <person name="Luo G."/>
            <person name="Schluter A."/>
            <person name="Konstantinidis K.T."/>
            <person name="Angelidaki I."/>
        </authorList>
    </citation>
    <scope>NUCLEOTIDE SEQUENCE [LARGE SCALE GENOMIC DNA]</scope>
    <source>
        <strain evidence="3">AS07pgkLD_105</strain>
    </source>
</reference>
<proteinExistence type="predicted"/>
<dbReference type="Gene3D" id="3.40.50.300">
    <property type="entry name" value="P-loop containing nucleotide triphosphate hydrolases"/>
    <property type="match status" value="2"/>
</dbReference>
<evidence type="ECO:0000313" key="4">
    <source>
        <dbReference type="Proteomes" id="UP000589373"/>
    </source>
</evidence>
<dbReference type="Gene3D" id="3.40.50.150">
    <property type="entry name" value="Vaccinia Virus protein VP39"/>
    <property type="match status" value="1"/>
</dbReference>
<dbReference type="InterPro" id="IPR027417">
    <property type="entry name" value="P-loop_NTPase"/>
</dbReference>
<organism evidence="3 4">
    <name type="scientific">Trichococcus flocculiformis</name>
    <dbReference type="NCBI Taxonomy" id="82803"/>
    <lineage>
        <taxon>Bacteria</taxon>
        <taxon>Bacillati</taxon>
        <taxon>Bacillota</taxon>
        <taxon>Bacilli</taxon>
        <taxon>Lactobacillales</taxon>
        <taxon>Carnobacteriaceae</taxon>
        <taxon>Trichococcus</taxon>
    </lineage>
</organism>
<dbReference type="GO" id="GO:0003677">
    <property type="term" value="F:DNA binding"/>
    <property type="evidence" value="ECO:0007669"/>
    <property type="project" value="InterPro"/>
</dbReference>
<evidence type="ECO:0000259" key="2">
    <source>
        <dbReference type="PROSITE" id="PS51192"/>
    </source>
</evidence>
<protein>
    <submittedName>
        <fullName evidence="3">DEAD/DEAH box helicase family protein</fullName>
    </submittedName>
</protein>
<dbReference type="GO" id="GO:0005524">
    <property type="term" value="F:ATP binding"/>
    <property type="evidence" value="ECO:0007669"/>
    <property type="project" value="InterPro"/>
</dbReference>
<keyword evidence="3" id="KW-0347">Helicase</keyword>
<dbReference type="InterPro" id="IPR014001">
    <property type="entry name" value="Helicase_ATP-bd"/>
</dbReference>
<gene>
    <name evidence="3" type="ORF">GX662_08520</name>
</gene>
<dbReference type="GO" id="GO:0006304">
    <property type="term" value="P:DNA modification"/>
    <property type="evidence" value="ECO:0007669"/>
    <property type="project" value="InterPro"/>
</dbReference>
<dbReference type="GO" id="GO:0016787">
    <property type="term" value="F:hydrolase activity"/>
    <property type="evidence" value="ECO:0007669"/>
    <property type="project" value="InterPro"/>
</dbReference>
<dbReference type="InterPro" id="IPR006935">
    <property type="entry name" value="Helicase/UvrB_N"/>
</dbReference>
<dbReference type="PROSITE" id="PS51192">
    <property type="entry name" value="HELICASE_ATP_BIND_1"/>
    <property type="match status" value="1"/>
</dbReference>
<dbReference type="SUPFAM" id="SSF53335">
    <property type="entry name" value="S-adenosyl-L-methionine-dependent methyltransferases"/>
    <property type="match status" value="1"/>
</dbReference>
<sequence>MDKTQIKPFENHEITLYAYTLPQVPSHQGYIKVGDTMRDVRTRIREQLRTAGLKEDLLWTRVAQKKNGEWFRDKELHAYFRLHDIPQESFGTTAREWFYFNDTPERAYQLTEEFICSDYSLSQIPDETSDYVLRKEQSEAVQKTLEYFQSGQQPAEFLWNAKPRFGKTLSAYDLARQLKAREVLIVTNRPAIANSWYEDYRKFISWQETDIKFVSNTDELVGKALTRQMFIEYLAKEFREGRELGHITFLSLQDLKGARFAGGKYDKLEWVESRNWDLLVIDEAHEGIDTYKTDRAFAKIKRNYTLHLSGTPFKALANNKFSSKQIFNWSYVDEQTAKRNWDPSDDGHNPYERMPEMRLFTYQMSKMIEEKLAQGTLIQNEENVDYAFDLSEFFRVNDKGRFEHAAAVSKFLDNLTCGNYPYAEREYKAELKHTLWMLPRVAAAKAMEQLLNQHPVFQEYKVILAAGDGISLEHESDESVEEEARNFTANEKSFARVTRAIAENEKTITLTVGQLTTGVTIPQWTAVFMLSNINSPALYFQAAFRAQNPYEFQKDGLFYRKERSYIFDFAPERTLRLFDEFANNLSSNSVGFTTDDRKKRIADLLNFFPVIGEDPAGGMKELNTEEVLTIPNRIRSQEVVKRGFMSNLLFANIANIFSAPQEIRDIIEKLHPEKNKRIEKPRPLPDLNPLVDGEGNIDIPDEIVINTTKDLFGDKIFGEVRATDIPEIANLVTKVMLQPETQQKFENLGQKFDLTKKETDRVKEDFRVQITGSLEQEKANYEDTLMDLSVQYTAAVEEVDRDVFESIKKLQDDKHKAELLSQAEAQKLALQEKHEENLQTAERTYQERFENRVQEAAEETVQARLEKREERKKNTEETNLRDHLRGFARTIPSFLMAYGDENTTLYNFERRADAKEFEELASITIQEFRRLRDGFEYENEDGEKKWCKGFFDEIVFNASIQEFLAKKEALSDYFDEAVQEDIFDYIPAQKTNQIFTPKPVVRRMVDFLEKENPGIFTDPDKKYLDLYTKSGLFLAEIVKRLYQGLETAIPDKTERICHIFRHQVYGVAPTQIIQNIAENFVYGEKKEEIKSHIVAHDLTPEAQQGTVQEKLYELFGDETLKFDVIIGNPPYQEEAKGTSTKDMPLYHRFMEEAFDIAEKVCLITPARYLFNAGSTPKHWNTKMLNDEHLTIEFYEQDAKRVFPLNDIKGGVAVAYRDKNKVFGSIRVFTHFEELKTILEKVESQLHFVPFSEIVYNRGIYRYSDKLFADYPEDEHKISDRRIASNAFQKLRNHFYDDMPTDGLDYFKIIGRYRNQRLYKYFRTDYLSPPDNFNKYKVILPKANGTGAIGEILSTPLIGEPLIGHTETFISIGAFDSRDEAESVLKYVQSKFARTLLGILKITQDNTKSTWAKVPMQDFTENSDIDWTKSVAEIDQQLYKKYGLTEEEIAFIEEKVQAME</sequence>
<dbReference type="Proteomes" id="UP000589373">
    <property type="component" value="Unassembled WGS sequence"/>
</dbReference>
<feature type="domain" description="Helicase ATP-binding" evidence="2">
    <location>
        <begin position="148"/>
        <end position="330"/>
    </location>
</feature>
<keyword evidence="3" id="KW-0378">Hydrolase</keyword>
<dbReference type="RefSeq" id="WP_276646729.1">
    <property type="nucleotide sequence ID" value="NZ_JAAZCD010000193.1"/>
</dbReference>
<dbReference type="InterPro" id="IPR011639">
    <property type="entry name" value="MethylTrfase_TaqI-like_dom"/>
</dbReference>
<keyword evidence="3" id="KW-0547">Nucleotide-binding</keyword>
<dbReference type="InterPro" id="IPR002052">
    <property type="entry name" value="DNA_methylase_N6_adenine_CS"/>
</dbReference>
<keyword evidence="1" id="KW-0175">Coiled coil</keyword>
<dbReference type="GO" id="GO:0009007">
    <property type="term" value="F:site-specific DNA-methyltransferase (adenine-specific) activity"/>
    <property type="evidence" value="ECO:0007669"/>
    <property type="project" value="UniProtKB-EC"/>
</dbReference>